<dbReference type="RefSeq" id="WP_201683579.1">
    <property type="nucleotide sequence ID" value="NZ_JAEQNA010000002.1"/>
</dbReference>
<accession>A0A936ZQ88</accession>
<dbReference type="AlphaFoldDB" id="A0A936ZQ88"/>
<keyword evidence="2" id="KW-1185">Reference proteome</keyword>
<protein>
    <submittedName>
        <fullName evidence="1">Uncharacterized protein</fullName>
    </submittedName>
</protein>
<reference evidence="1" key="1">
    <citation type="submission" date="2021-01" db="EMBL/GenBank/DDBJ databases">
        <title>Ramlibacter sp. strain AW1 16S ribosomal RNA gene Genome sequencing and assembly.</title>
        <authorList>
            <person name="Kang M."/>
        </authorList>
    </citation>
    <scope>NUCLEOTIDE SEQUENCE</scope>
    <source>
        <strain evidence="1">AW1</strain>
    </source>
</reference>
<dbReference type="EMBL" id="JAEQNA010000002">
    <property type="protein sequence ID" value="MBL0420506.1"/>
    <property type="molecule type" value="Genomic_DNA"/>
</dbReference>
<proteinExistence type="predicted"/>
<sequence length="80" mass="9209">MTDLTWQDVGREANFEIRCLARALWTVIERSDTGSEDTVIARGMLRRVAELSELVHEAFVQDDDDERSLKEAASRLYLTH</sequence>
<evidence type="ECO:0000313" key="1">
    <source>
        <dbReference type="EMBL" id="MBL0420506.1"/>
    </source>
</evidence>
<gene>
    <name evidence="1" type="ORF">JI739_09150</name>
</gene>
<dbReference type="Proteomes" id="UP000613011">
    <property type="component" value="Unassembled WGS sequence"/>
</dbReference>
<evidence type="ECO:0000313" key="2">
    <source>
        <dbReference type="Proteomes" id="UP000613011"/>
    </source>
</evidence>
<comment type="caution">
    <text evidence="1">The sequence shown here is derived from an EMBL/GenBank/DDBJ whole genome shotgun (WGS) entry which is preliminary data.</text>
</comment>
<organism evidence="1 2">
    <name type="scientific">Ramlibacter aurantiacus</name>
    <dbReference type="NCBI Taxonomy" id="2801330"/>
    <lineage>
        <taxon>Bacteria</taxon>
        <taxon>Pseudomonadati</taxon>
        <taxon>Pseudomonadota</taxon>
        <taxon>Betaproteobacteria</taxon>
        <taxon>Burkholderiales</taxon>
        <taxon>Comamonadaceae</taxon>
        <taxon>Ramlibacter</taxon>
    </lineage>
</organism>
<name>A0A936ZQ88_9BURK</name>